<comment type="caution">
    <text evidence="2">The sequence shown here is derived from an EMBL/GenBank/DDBJ whole genome shotgun (WGS) entry which is preliminary data.</text>
</comment>
<reference evidence="2 3" key="1">
    <citation type="journal article" date="2016" name="Mol. Biol. Evol.">
        <title>Genome-Wide Survey of Gut Fungi (Harpellales) Reveals the First Horizontally Transferred Ubiquitin Gene from a Mosquito Host.</title>
        <authorList>
            <person name="Wang Y."/>
            <person name="White M.M."/>
            <person name="Kvist S."/>
            <person name="Moncalvo J.M."/>
        </authorList>
    </citation>
    <scope>NUCLEOTIDE SEQUENCE [LARGE SCALE GENOMIC DNA]</scope>
    <source>
        <strain evidence="2 3">ALG-7-W6</strain>
    </source>
</reference>
<evidence type="ECO:0000313" key="3">
    <source>
        <dbReference type="Proteomes" id="UP000187455"/>
    </source>
</evidence>
<name>A0A1R0GPU7_9FUNG</name>
<dbReference type="STRING" id="133383.A0A1R0GPU7"/>
<evidence type="ECO:0000313" key="2">
    <source>
        <dbReference type="EMBL" id="OLY78915.1"/>
    </source>
</evidence>
<gene>
    <name evidence="2" type="ORF">AYI68_g7026</name>
</gene>
<dbReference type="Proteomes" id="UP000187455">
    <property type="component" value="Unassembled WGS sequence"/>
</dbReference>
<sequence>MGEEERDPDFCLPGRPPNNRRVEGEMHGKYRNNVFQACRARIHNQFGEVIHKTISIYNPLWNDIQFTGIVPESPLYQYPGYPPRGYELLNTGKTTLRCLSSLIGKAQPIIEESIAVESEVLDVDNNTYQRSDIEPTLLEAPGEVMECPVVSSRDYRYGSLYRCQRHILGDNCGLTYLFRLVNTYQGIDAYRC</sequence>
<accession>A0A1R0GPU7</accession>
<dbReference type="EMBL" id="LSSL01005317">
    <property type="protein sequence ID" value="OLY78915.1"/>
    <property type="molecule type" value="Genomic_DNA"/>
</dbReference>
<feature type="region of interest" description="Disordered" evidence="1">
    <location>
        <begin position="1"/>
        <end position="22"/>
    </location>
</feature>
<dbReference type="AlphaFoldDB" id="A0A1R0GPU7"/>
<dbReference type="OrthoDB" id="10490444at2759"/>
<evidence type="ECO:0000256" key="1">
    <source>
        <dbReference type="SAM" id="MobiDB-lite"/>
    </source>
</evidence>
<proteinExistence type="predicted"/>
<organism evidence="2 3">
    <name type="scientific">Smittium mucronatum</name>
    <dbReference type="NCBI Taxonomy" id="133383"/>
    <lineage>
        <taxon>Eukaryota</taxon>
        <taxon>Fungi</taxon>
        <taxon>Fungi incertae sedis</taxon>
        <taxon>Zoopagomycota</taxon>
        <taxon>Kickxellomycotina</taxon>
        <taxon>Harpellomycetes</taxon>
        <taxon>Harpellales</taxon>
        <taxon>Legeriomycetaceae</taxon>
        <taxon>Smittium</taxon>
    </lineage>
</organism>
<keyword evidence="3" id="KW-1185">Reference proteome</keyword>
<protein>
    <submittedName>
        <fullName evidence="2">Uncharacterized protein</fullName>
    </submittedName>
</protein>